<evidence type="ECO:0000256" key="5">
    <source>
        <dbReference type="ARBA" id="ARBA00022692"/>
    </source>
</evidence>
<dbReference type="GO" id="GO:0016746">
    <property type="term" value="F:acyltransferase activity"/>
    <property type="evidence" value="ECO:0007669"/>
    <property type="project" value="UniProtKB-KW"/>
</dbReference>
<keyword evidence="7 9" id="KW-0472">Membrane</keyword>
<dbReference type="RefSeq" id="WP_066130085.1">
    <property type="nucleotide sequence ID" value="NZ_KQ959874.1"/>
</dbReference>
<comment type="subcellular location">
    <subcellularLocation>
        <location evidence="1">Cell membrane</location>
        <topology evidence="1">Multi-pass membrane protein</topology>
    </subcellularLocation>
</comment>
<feature type="transmembrane region" description="Helical" evidence="9">
    <location>
        <begin position="382"/>
        <end position="400"/>
    </location>
</feature>
<comment type="caution">
    <text evidence="11">The sequence shown here is derived from an EMBL/GenBank/DDBJ whole genome shotgun (WGS) entry which is preliminary data.</text>
</comment>
<feature type="transmembrane region" description="Helical" evidence="9">
    <location>
        <begin position="12"/>
        <end position="30"/>
    </location>
</feature>
<reference evidence="11 12" key="1">
    <citation type="submission" date="2016-01" db="EMBL/GenBank/DDBJ databases">
        <authorList>
            <person name="Mitreva M."/>
            <person name="Pepin K.H."/>
            <person name="Mihindukulasuriya K.A."/>
            <person name="Fulton R."/>
            <person name="Fronick C."/>
            <person name="O'Laughlin M."/>
            <person name="Miner T."/>
            <person name="Herter B."/>
            <person name="Rosa B.A."/>
            <person name="Cordes M."/>
            <person name="Tomlinson C."/>
            <person name="Wollam A."/>
            <person name="Palsikar V.B."/>
            <person name="Mardis E.R."/>
            <person name="Wilson R.K."/>
        </authorList>
    </citation>
    <scope>NUCLEOTIDE SEQUENCE [LARGE SCALE GENOMIC DNA]</scope>
    <source>
        <strain evidence="11 12">KA00071</strain>
    </source>
</reference>
<sequence>MKNKRNIKYLPSIDALRALAVISVIIYHINPLILPGGFLGVDLFFVISGYLITSLLINEYEKTGKINLIKFYIRRARRLLPALYFMITFVLIFMVIFNKFLLEKTYLDSLFGYFYLSNWWYIFHKINYFDKFSLSTPFKHLWSLAIEEQYYLLFPIIFLLFNKISTFFKKNNILKYFILILILLSIFLHIYLLDFKNVNRVYFGTDTRIFSILIGALFAVSIPIKKLYEKINRRKSLKFTIMSLLLLISLLSIMIFVNEYSRLLYPYGFVLFSVLSSLLFIFVSHQNTIISRLFSFKPLVYIGKISYSMYLWHFPIIILVTSLTEYNSLDNLHIIITLILIIAMSCFSYYFIEKPIRDKSFIFYIKDAFLKLKNLSPKRKKIIIVSTTILSFLFLMGIFGKSIPILSTSLVNNYKIELANEYKTDNNKENKEISNDDSNVNEYNKMLLIGDSLAINIGEEMTNRFNGITVDGKVSRQAYEAVDLLGNYENYNTKNSAIIYVLGTNGVLTEENIKNLIEPFQNADIYFVNVKVPRVWETNNNKLLENSKEKYSNITVIDWYSLAKDHPEYFSNDNVHLKENGVIAMVDLIQDNLKYDVKIDI</sequence>
<dbReference type="InterPro" id="IPR002656">
    <property type="entry name" value="Acyl_transf_3_dom"/>
</dbReference>
<evidence type="ECO:0000256" key="1">
    <source>
        <dbReference type="ARBA" id="ARBA00004651"/>
    </source>
</evidence>
<feature type="transmembrane region" description="Helical" evidence="9">
    <location>
        <begin position="207"/>
        <end position="224"/>
    </location>
</feature>
<keyword evidence="3" id="KW-1003">Cell membrane</keyword>
<organism evidence="11 12">
    <name type="scientific">Gemelliphila asaccharolytica</name>
    <dbReference type="NCBI Taxonomy" id="502393"/>
    <lineage>
        <taxon>Bacteria</taxon>
        <taxon>Bacillati</taxon>
        <taxon>Bacillota</taxon>
        <taxon>Bacilli</taxon>
        <taxon>Bacillales</taxon>
        <taxon>Gemellaceae</taxon>
        <taxon>Gemelliphila</taxon>
    </lineage>
</organism>
<dbReference type="PANTHER" id="PTHR23028">
    <property type="entry name" value="ACETYLTRANSFERASE"/>
    <property type="match status" value="1"/>
</dbReference>
<proteinExistence type="inferred from homology"/>
<evidence type="ECO:0000313" key="12">
    <source>
        <dbReference type="Proteomes" id="UP000070467"/>
    </source>
</evidence>
<evidence type="ECO:0000256" key="8">
    <source>
        <dbReference type="ARBA" id="ARBA00023315"/>
    </source>
</evidence>
<feature type="transmembrane region" description="Helical" evidence="9">
    <location>
        <begin position="36"/>
        <end position="58"/>
    </location>
</feature>
<feature type="transmembrane region" description="Helical" evidence="9">
    <location>
        <begin position="263"/>
        <end position="284"/>
    </location>
</feature>
<evidence type="ECO:0000256" key="7">
    <source>
        <dbReference type="ARBA" id="ARBA00023136"/>
    </source>
</evidence>
<dbReference type="PANTHER" id="PTHR23028:SF53">
    <property type="entry name" value="ACYL_TRANSF_3 DOMAIN-CONTAINING PROTEIN"/>
    <property type="match status" value="1"/>
</dbReference>
<evidence type="ECO:0000256" key="9">
    <source>
        <dbReference type="SAM" id="Phobius"/>
    </source>
</evidence>
<protein>
    <submittedName>
        <fullName evidence="11">Acyltransferase</fullName>
    </submittedName>
</protein>
<keyword evidence="12" id="KW-1185">Reference proteome</keyword>
<evidence type="ECO:0000256" key="3">
    <source>
        <dbReference type="ARBA" id="ARBA00022475"/>
    </source>
</evidence>
<feature type="transmembrane region" description="Helical" evidence="9">
    <location>
        <begin position="141"/>
        <end position="161"/>
    </location>
</feature>
<dbReference type="Gene3D" id="3.40.50.1110">
    <property type="entry name" value="SGNH hydrolase"/>
    <property type="match status" value="1"/>
</dbReference>
<keyword evidence="5 9" id="KW-0812">Transmembrane</keyword>
<feature type="transmembrane region" description="Helical" evidence="9">
    <location>
        <begin position="332"/>
        <end position="352"/>
    </location>
</feature>
<feature type="domain" description="Acyltransferase 3" evidence="10">
    <location>
        <begin position="11"/>
        <end position="350"/>
    </location>
</feature>
<dbReference type="EMBL" id="LSDB01000023">
    <property type="protein sequence ID" value="KXB58039.1"/>
    <property type="molecule type" value="Genomic_DNA"/>
</dbReference>
<gene>
    <name evidence="11" type="ORF">HMPREF1871_00705</name>
</gene>
<dbReference type="SUPFAM" id="SSF52266">
    <property type="entry name" value="SGNH hydrolase"/>
    <property type="match status" value="1"/>
</dbReference>
<dbReference type="InterPro" id="IPR050879">
    <property type="entry name" value="Acyltransferase_3"/>
</dbReference>
<evidence type="ECO:0000259" key="10">
    <source>
        <dbReference type="Pfam" id="PF01757"/>
    </source>
</evidence>
<dbReference type="Pfam" id="PF01757">
    <property type="entry name" value="Acyl_transf_3"/>
    <property type="match status" value="1"/>
</dbReference>
<comment type="similarity">
    <text evidence="2">Belongs to the acyltransferase 3 family.</text>
</comment>
<feature type="transmembrane region" description="Helical" evidence="9">
    <location>
        <begin position="79"/>
        <end position="101"/>
    </location>
</feature>
<feature type="transmembrane region" description="Helical" evidence="9">
    <location>
        <begin position="173"/>
        <end position="192"/>
    </location>
</feature>
<dbReference type="Proteomes" id="UP000070467">
    <property type="component" value="Unassembled WGS sequence"/>
</dbReference>
<name>A0ABR5TLX1_9BACL</name>
<keyword evidence="8 11" id="KW-0012">Acyltransferase</keyword>
<keyword evidence="6 9" id="KW-1133">Transmembrane helix</keyword>
<evidence type="ECO:0000256" key="2">
    <source>
        <dbReference type="ARBA" id="ARBA00007400"/>
    </source>
</evidence>
<evidence type="ECO:0000256" key="4">
    <source>
        <dbReference type="ARBA" id="ARBA00022679"/>
    </source>
</evidence>
<dbReference type="InterPro" id="IPR036514">
    <property type="entry name" value="SGNH_hydro_sf"/>
</dbReference>
<evidence type="ECO:0000313" key="11">
    <source>
        <dbReference type="EMBL" id="KXB58039.1"/>
    </source>
</evidence>
<accession>A0ABR5TLX1</accession>
<evidence type="ECO:0000256" key="6">
    <source>
        <dbReference type="ARBA" id="ARBA00022989"/>
    </source>
</evidence>
<feature type="transmembrane region" description="Helical" evidence="9">
    <location>
        <begin position="305"/>
        <end position="326"/>
    </location>
</feature>
<keyword evidence="4" id="KW-0808">Transferase</keyword>
<feature type="transmembrane region" description="Helical" evidence="9">
    <location>
        <begin position="236"/>
        <end position="257"/>
    </location>
</feature>